<feature type="compositionally biased region" description="Basic and acidic residues" evidence="1">
    <location>
        <begin position="348"/>
        <end position="366"/>
    </location>
</feature>
<evidence type="ECO:0008006" key="5">
    <source>
        <dbReference type="Google" id="ProtNLM"/>
    </source>
</evidence>
<comment type="caution">
    <text evidence="3">The sequence shown here is derived from an EMBL/GenBank/DDBJ whole genome shotgun (WGS) entry which is preliminary data.</text>
</comment>
<evidence type="ECO:0000313" key="4">
    <source>
        <dbReference type="Proteomes" id="UP000238034"/>
    </source>
</evidence>
<gene>
    <name evidence="3" type="ORF">B0I27_1061</name>
</gene>
<feature type="region of interest" description="Disordered" evidence="1">
    <location>
        <begin position="218"/>
        <end position="443"/>
    </location>
</feature>
<dbReference type="InterPro" id="IPR046535">
    <property type="entry name" value="DUF6600"/>
</dbReference>
<organism evidence="3 4">
    <name type="scientific">Arcticibacter pallidicorallinus</name>
    <dbReference type="NCBI Taxonomy" id="1259464"/>
    <lineage>
        <taxon>Bacteria</taxon>
        <taxon>Pseudomonadati</taxon>
        <taxon>Bacteroidota</taxon>
        <taxon>Sphingobacteriia</taxon>
        <taxon>Sphingobacteriales</taxon>
        <taxon>Sphingobacteriaceae</taxon>
        <taxon>Arcticibacter</taxon>
    </lineage>
</organism>
<evidence type="ECO:0000256" key="2">
    <source>
        <dbReference type="SAM" id="SignalP"/>
    </source>
</evidence>
<feature type="signal peptide" evidence="2">
    <location>
        <begin position="1"/>
        <end position="24"/>
    </location>
</feature>
<dbReference type="OrthoDB" id="5485224at2"/>
<proteinExistence type="predicted"/>
<feature type="compositionally biased region" description="Polar residues" evidence="1">
    <location>
        <begin position="317"/>
        <end position="334"/>
    </location>
</feature>
<feature type="chain" id="PRO_5015616397" description="YXWGXW repeat-containing protein" evidence="2">
    <location>
        <begin position="25"/>
        <end position="443"/>
    </location>
</feature>
<feature type="compositionally biased region" description="Basic and acidic residues" evidence="1">
    <location>
        <begin position="229"/>
        <end position="262"/>
    </location>
</feature>
<evidence type="ECO:0000313" key="3">
    <source>
        <dbReference type="EMBL" id="PRY52243.1"/>
    </source>
</evidence>
<feature type="compositionally biased region" description="Polar residues" evidence="1">
    <location>
        <begin position="379"/>
        <end position="389"/>
    </location>
</feature>
<protein>
    <recommendedName>
        <fullName evidence="5">YXWGXW repeat-containing protein</fullName>
    </recommendedName>
</protein>
<name>A0A2T0U2V5_9SPHI</name>
<keyword evidence="4" id="KW-1185">Reference proteome</keyword>
<dbReference type="RefSeq" id="WP_106293288.1">
    <property type="nucleotide sequence ID" value="NZ_PVTH01000006.1"/>
</dbReference>
<reference evidence="3 4" key="1">
    <citation type="submission" date="2018-03" db="EMBL/GenBank/DDBJ databases">
        <title>Genomic Encyclopedia of Type Strains, Phase III (KMG-III): the genomes of soil and plant-associated and newly described type strains.</title>
        <authorList>
            <person name="Whitman W."/>
        </authorList>
    </citation>
    <scope>NUCLEOTIDE SEQUENCE [LARGE SCALE GENOMIC DNA]</scope>
    <source>
        <strain evidence="3 4">CGMCC 1.9313</strain>
    </source>
</reference>
<feature type="compositionally biased region" description="Low complexity" evidence="1">
    <location>
        <begin position="417"/>
        <end position="443"/>
    </location>
</feature>
<evidence type="ECO:0000256" key="1">
    <source>
        <dbReference type="SAM" id="MobiDB-lite"/>
    </source>
</evidence>
<sequence>MKDLKRVLMLLILGTMFSSLSSTASTLSQPGASVSFQTFYDELSPYGQWINYQDHGRVWIPNVEEGFQPYGTRGHWVVTDYGNTWVSDYDWGWAPFHYGRWLFDDYYGWIWVPGSEWGPAWVNWRSGGGYYGWAPLGPGLDINININIPLARWIFVPQRYITHRSVYNYHVPRNRYSNFYGHTTVINNIYVRDNRRYFAGPQRREMERYTRGRIPVHQVHASNRPGRTVAERGAVRVYRPDLNGRNDRDRGNAVDRPARGNAERYGNNNNNRPTNDNRNRDNTRPSTTRPGQDNNSRPNSGEIRNRENPAVNRGNRDTWTNRPGRSQQAETRPSGTLPESRPSGRNTESSERRSAGAGRIERRPERNIPGGQTERSAEAQASQRATRSNQAEARQRAQAPQRATPQMERAPRERSQSSDNSRSNRGSSSGERPSRGSGRLTRG</sequence>
<keyword evidence="2" id="KW-0732">Signal</keyword>
<dbReference type="EMBL" id="PVTH01000006">
    <property type="protein sequence ID" value="PRY52243.1"/>
    <property type="molecule type" value="Genomic_DNA"/>
</dbReference>
<dbReference type="AlphaFoldDB" id="A0A2T0U2V5"/>
<feature type="compositionally biased region" description="Low complexity" evidence="1">
    <location>
        <begin position="390"/>
        <end position="406"/>
    </location>
</feature>
<dbReference type="Pfam" id="PF20245">
    <property type="entry name" value="DUF6600"/>
    <property type="match status" value="1"/>
</dbReference>
<accession>A0A2T0U2V5</accession>
<dbReference type="Proteomes" id="UP000238034">
    <property type="component" value="Unassembled WGS sequence"/>
</dbReference>